<dbReference type="PIRSF" id="PIRSF000103">
    <property type="entry name" value="HIBADH"/>
    <property type="match status" value="1"/>
</dbReference>
<dbReference type="GO" id="GO:0051287">
    <property type="term" value="F:NAD binding"/>
    <property type="evidence" value="ECO:0007669"/>
    <property type="project" value="InterPro"/>
</dbReference>
<evidence type="ECO:0000313" key="8">
    <source>
        <dbReference type="Proteomes" id="UP000577707"/>
    </source>
</evidence>
<feature type="domain" description="6-phosphogluconate dehydrogenase NADP-binding" evidence="5">
    <location>
        <begin position="14"/>
        <end position="168"/>
    </location>
</feature>
<organism evidence="7 8">
    <name type="scientific">Nocardioides albus</name>
    <dbReference type="NCBI Taxonomy" id="1841"/>
    <lineage>
        <taxon>Bacteria</taxon>
        <taxon>Bacillati</taxon>
        <taxon>Actinomycetota</taxon>
        <taxon>Actinomycetes</taxon>
        <taxon>Propionibacteriales</taxon>
        <taxon>Nocardioidaceae</taxon>
        <taxon>Nocardioides</taxon>
    </lineage>
</organism>
<evidence type="ECO:0000259" key="6">
    <source>
        <dbReference type="Pfam" id="PF14833"/>
    </source>
</evidence>
<dbReference type="EC" id="1.1.1.31" evidence="7"/>
<dbReference type="InterPro" id="IPR006115">
    <property type="entry name" value="6PGDH_NADP-bd"/>
</dbReference>
<dbReference type="SUPFAM" id="SSF51735">
    <property type="entry name" value="NAD(P)-binding Rossmann-fold domains"/>
    <property type="match status" value="1"/>
</dbReference>
<keyword evidence="3" id="KW-0520">NAD</keyword>
<dbReference type="InterPro" id="IPR008927">
    <property type="entry name" value="6-PGluconate_DH-like_C_sf"/>
</dbReference>
<feature type="active site" evidence="4">
    <location>
        <position position="179"/>
    </location>
</feature>
<dbReference type="Pfam" id="PF03446">
    <property type="entry name" value="NAD_binding_2"/>
    <property type="match status" value="1"/>
</dbReference>
<evidence type="ECO:0000313" key="7">
    <source>
        <dbReference type="EMBL" id="MBB3089240.1"/>
    </source>
</evidence>
<proteinExistence type="inferred from homology"/>
<comment type="similarity">
    <text evidence="1">Belongs to the HIBADH-related family.</text>
</comment>
<accession>A0A7W5A4G3</accession>
<evidence type="ECO:0000256" key="3">
    <source>
        <dbReference type="ARBA" id="ARBA00023027"/>
    </source>
</evidence>
<dbReference type="InterPro" id="IPR015815">
    <property type="entry name" value="HIBADH-related"/>
</dbReference>
<dbReference type="GO" id="GO:0050661">
    <property type="term" value="F:NADP binding"/>
    <property type="evidence" value="ECO:0007669"/>
    <property type="project" value="InterPro"/>
</dbReference>
<keyword evidence="2 7" id="KW-0560">Oxidoreductase</keyword>
<evidence type="ECO:0000256" key="1">
    <source>
        <dbReference type="ARBA" id="ARBA00009080"/>
    </source>
</evidence>
<dbReference type="InterPro" id="IPR029154">
    <property type="entry name" value="HIBADH-like_NADP-bd"/>
</dbReference>
<sequence>MTMSATSRTPKQRVTFVGVGAIGLPMAKQILRHGHEVVAVDPGAAQRERAEAVGLRAGATPESAAEADVVICMVATPDQLRTVAIGSDGVLSRMRAGSIFVVMSTVGPQAVTDLVNVAPEGVRILDAPVTGGVARARTGDLLVFAAGPDATIETARPVLEALGSIVECGPDAGQGQAYKAVNQLLCSVHIVAAAEALALAERLGLDPERVLPAVAGGAGGSWMLSDRGPRMLQGLDAEVTSAIEIFVKDASLVTQIADDIGFEAPLIAAARAKYLDARDAGLGKHDDSQVIATYRQQHRDPYRLPHEGSE</sequence>
<gene>
    <name evidence="7" type="ORF">FHS12_002186</name>
</gene>
<dbReference type="PANTHER" id="PTHR43060:SF15">
    <property type="entry name" value="3-HYDROXYISOBUTYRATE DEHYDROGENASE-LIKE 1, MITOCHONDRIAL-RELATED"/>
    <property type="match status" value="1"/>
</dbReference>
<evidence type="ECO:0000259" key="5">
    <source>
        <dbReference type="Pfam" id="PF03446"/>
    </source>
</evidence>
<keyword evidence="8" id="KW-1185">Reference proteome</keyword>
<dbReference type="EMBL" id="JACHXG010000004">
    <property type="protein sequence ID" value="MBB3089240.1"/>
    <property type="molecule type" value="Genomic_DNA"/>
</dbReference>
<reference evidence="7 8" key="1">
    <citation type="submission" date="2020-08" db="EMBL/GenBank/DDBJ databases">
        <title>Genomic Encyclopedia of Type Strains, Phase III (KMG-III): the genomes of soil and plant-associated and newly described type strains.</title>
        <authorList>
            <person name="Whitman W."/>
        </authorList>
    </citation>
    <scope>NUCLEOTIDE SEQUENCE [LARGE SCALE GENOMIC DNA]</scope>
    <source>
        <strain evidence="7 8">CECT 3302</strain>
    </source>
</reference>
<dbReference type="InterPro" id="IPR036291">
    <property type="entry name" value="NAD(P)-bd_dom_sf"/>
</dbReference>
<dbReference type="RefSeq" id="WP_221208742.1">
    <property type="nucleotide sequence ID" value="NZ_BMQT01000002.1"/>
</dbReference>
<feature type="domain" description="3-hydroxyisobutyrate dehydrogenase-like NAD-binding" evidence="6">
    <location>
        <begin position="173"/>
        <end position="293"/>
    </location>
</feature>
<dbReference type="SUPFAM" id="SSF48179">
    <property type="entry name" value="6-phosphogluconate dehydrogenase C-terminal domain-like"/>
    <property type="match status" value="1"/>
</dbReference>
<evidence type="ECO:0000256" key="4">
    <source>
        <dbReference type="PIRSR" id="PIRSR000103-1"/>
    </source>
</evidence>
<name>A0A7W5A4G3_9ACTN</name>
<dbReference type="Gene3D" id="1.10.1040.10">
    <property type="entry name" value="N-(1-d-carboxylethyl)-l-norvaline Dehydrogenase, domain 2"/>
    <property type="match status" value="1"/>
</dbReference>
<dbReference type="InterPro" id="IPR013328">
    <property type="entry name" value="6PGD_dom2"/>
</dbReference>
<evidence type="ECO:0000256" key="2">
    <source>
        <dbReference type="ARBA" id="ARBA00023002"/>
    </source>
</evidence>
<dbReference type="Gene3D" id="3.40.50.720">
    <property type="entry name" value="NAD(P)-binding Rossmann-like Domain"/>
    <property type="match status" value="1"/>
</dbReference>
<dbReference type="AlphaFoldDB" id="A0A7W5A4G3"/>
<dbReference type="GO" id="GO:0008442">
    <property type="term" value="F:3-hydroxyisobutyrate dehydrogenase activity"/>
    <property type="evidence" value="ECO:0007669"/>
    <property type="project" value="UniProtKB-EC"/>
</dbReference>
<protein>
    <submittedName>
        <fullName evidence="7">3-hydroxyisobutyrate dehydrogenase</fullName>
        <ecNumber evidence="7">1.1.1.31</ecNumber>
    </submittedName>
</protein>
<dbReference type="Pfam" id="PF14833">
    <property type="entry name" value="NAD_binding_11"/>
    <property type="match status" value="1"/>
</dbReference>
<dbReference type="PANTHER" id="PTHR43060">
    <property type="entry name" value="3-HYDROXYISOBUTYRATE DEHYDROGENASE-LIKE 1, MITOCHONDRIAL-RELATED"/>
    <property type="match status" value="1"/>
</dbReference>
<dbReference type="Proteomes" id="UP000577707">
    <property type="component" value="Unassembled WGS sequence"/>
</dbReference>
<comment type="caution">
    <text evidence="7">The sequence shown here is derived from an EMBL/GenBank/DDBJ whole genome shotgun (WGS) entry which is preliminary data.</text>
</comment>